<dbReference type="Gene3D" id="1.20.930.20">
    <property type="entry name" value="Adaptor protein Cbl, N-terminal domain"/>
    <property type="match status" value="1"/>
</dbReference>
<keyword evidence="3" id="KW-1185">Reference proteome</keyword>
<dbReference type="InterPro" id="IPR049052">
    <property type="entry name" value="nSTAND1"/>
</dbReference>
<feature type="domain" description="Novel STAND NTPase 1" evidence="1">
    <location>
        <begin position="214"/>
        <end position="353"/>
    </location>
</feature>
<organism evidence="2 3">
    <name type="scientific">Mycena alexandri</name>
    <dbReference type="NCBI Taxonomy" id="1745969"/>
    <lineage>
        <taxon>Eukaryota</taxon>
        <taxon>Fungi</taxon>
        <taxon>Dikarya</taxon>
        <taxon>Basidiomycota</taxon>
        <taxon>Agaricomycotina</taxon>
        <taxon>Agaricomycetes</taxon>
        <taxon>Agaricomycetidae</taxon>
        <taxon>Agaricales</taxon>
        <taxon>Marasmiineae</taxon>
        <taxon>Mycenaceae</taxon>
        <taxon>Mycena</taxon>
    </lineage>
</organism>
<dbReference type="InterPro" id="IPR011990">
    <property type="entry name" value="TPR-like_helical_dom_sf"/>
</dbReference>
<proteinExistence type="predicted"/>
<dbReference type="Gene3D" id="1.25.40.10">
    <property type="entry name" value="Tetratricopeptide repeat domain"/>
    <property type="match status" value="2"/>
</dbReference>
<evidence type="ECO:0000313" key="2">
    <source>
        <dbReference type="EMBL" id="KAJ7038923.1"/>
    </source>
</evidence>
<protein>
    <recommendedName>
        <fullName evidence="1">Novel STAND NTPase 1 domain-containing protein</fullName>
    </recommendedName>
</protein>
<evidence type="ECO:0000259" key="1">
    <source>
        <dbReference type="Pfam" id="PF20703"/>
    </source>
</evidence>
<dbReference type="PANTHER" id="PTHR47691">
    <property type="entry name" value="REGULATOR-RELATED"/>
    <property type="match status" value="1"/>
</dbReference>
<dbReference type="EMBL" id="JARJCM010000029">
    <property type="protein sequence ID" value="KAJ7038923.1"/>
    <property type="molecule type" value="Genomic_DNA"/>
</dbReference>
<dbReference type="SUPFAM" id="SSF52540">
    <property type="entry name" value="P-loop containing nucleoside triphosphate hydrolases"/>
    <property type="match status" value="1"/>
</dbReference>
<dbReference type="CDD" id="cd21037">
    <property type="entry name" value="MLKL_NTD"/>
    <property type="match status" value="1"/>
</dbReference>
<dbReference type="Proteomes" id="UP001218188">
    <property type="component" value="Unassembled WGS sequence"/>
</dbReference>
<dbReference type="InterPro" id="IPR027417">
    <property type="entry name" value="P-loop_NTPase"/>
</dbReference>
<comment type="caution">
    <text evidence="2">The sequence shown here is derived from an EMBL/GenBank/DDBJ whole genome shotgun (WGS) entry which is preliminary data.</text>
</comment>
<evidence type="ECO:0000313" key="3">
    <source>
        <dbReference type="Proteomes" id="UP001218188"/>
    </source>
</evidence>
<gene>
    <name evidence="2" type="ORF">C8F04DRAFT_997489</name>
</gene>
<sequence length="1045" mass="117104">MSKMPRPLTVAEIRLNDIIACLEPAIKLLNAVHDTFGTSFVHAIASTATSLVTAIQNVKKNKEECIQLMEHVHEVLYALVNLHIKSETPGSLPPATMHHIGNFMQIIHKIYTFVEAQQEGNPIKMFFRQNEMNRLFKECYGGIQHSLEVFKMESGTTALMDIGQVYIAADSMQTELLELISSISDNTNSDNASSMYPLDGSQLSSESFSMLPAKPKIFYGREPELEKIVQSLSQESARIAILGPGGIGKTSLATAALHHPDIIARYEHRFFVACDSTATSIDMAALIGAHIGIKPGEDLTKPVVQYLSGKPTALLILDNLETAWEPLVSRSGIEELLARLTDINNLALIITMRGAERPAKVHWTHPFLQPLEPLSLEAARQMFIDIAGDLHDLKDIDQLLQLTDKMPLAVDLIAHLVDYDSCTGVLSRWETEKTSLLSAGFDRRSNLDTSIALSLSSPRLIPRPGAKALLSLLSILPDGLSDIELLQGNLPIQDVLTCKALLLGTSLAFINNKKRLQTLVPIREYMQHFHPVDVSLVQPLQKHFHALLNLYQQYKESNNQGPINQITGNFSNLHQILLQGLAPKNPDIVETIRCTISLNNFSRLTGRGWLALMDHISTLLPKPSDHILEVEFIIEVLLSSFYHPTINPDEVITQSLSHLRHLDDQVLECRFYFATALYYLHQRDNVPECRKFLDKALVLAKSIQDTKQQARIWVEIAFIQYAAGEYTTGQTSSTEAQRLARLSANLYEEAAALRMEAICCMNLGDYKHSVSQLHRARELVQLLGLSGSHLDHELMNSEAEVYLLKSEYFQARLIYLQIGQHTSEHNIHSSAYALLNIGEIAAEIGGNDDDEYHNIDKAKTLFGSVEHLQGLNHCETILAEFQLQKGESIMARNTFEKCLEWSWLRDARSSLYCLERMANIGRWNINDLDWSSAYTVVYLAFAKKTQHKLALHKALCFLGDMFLIYGDEGTAESLFIVALSGFTYMDVHHGRANCMLRLGDLAKKHANHARALELWNSAGALFERSSQTKGVKETHARLTDLKERK</sequence>
<dbReference type="InterPro" id="IPR059179">
    <property type="entry name" value="MLKL-like_MCAfunc"/>
</dbReference>
<accession>A0AAD6T3S0</accession>
<dbReference type="AlphaFoldDB" id="A0AAD6T3S0"/>
<dbReference type="SUPFAM" id="SSF48452">
    <property type="entry name" value="TPR-like"/>
    <property type="match status" value="1"/>
</dbReference>
<reference evidence="2" key="1">
    <citation type="submission" date="2023-03" db="EMBL/GenBank/DDBJ databases">
        <title>Massive genome expansion in bonnet fungi (Mycena s.s.) driven by repeated elements and novel gene families across ecological guilds.</title>
        <authorList>
            <consortium name="Lawrence Berkeley National Laboratory"/>
            <person name="Harder C.B."/>
            <person name="Miyauchi S."/>
            <person name="Viragh M."/>
            <person name="Kuo A."/>
            <person name="Thoen E."/>
            <person name="Andreopoulos B."/>
            <person name="Lu D."/>
            <person name="Skrede I."/>
            <person name="Drula E."/>
            <person name="Henrissat B."/>
            <person name="Morin E."/>
            <person name="Kohler A."/>
            <person name="Barry K."/>
            <person name="LaButti K."/>
            <person name="Morin E."/>
            <person name="Salamov A."/>
            <person name="Lipzen A."/>
            <person name="Mereny Z."/>
            <person name="Hegedus B."/>
            <person name="Baldrian P."/>
            <person name="Stursova M."/>
            <person name="Weitz H."/>
            <person name="Taylor A."/>
            <person name="Grigoriev I.V."/>
            <person name="Nagy L.G."/>
            <person name="Martin F."/>
            <person name="Kauserud H."/>
        </authorList>
    </citation>
    <scope>NUCLEOTIDE SEQUENCE</scope>
    <source>
        <strain evidence="2">CBHHK200</strain>
    </source>
</reference>
<dbReference type="GO" id="GO:0007166">
    <property type="term" value="P:cell surface receptor signaling pathway"/>
    <property type="evidence" value="ECO:0007669"/>
    <property type="project" value="InterPro"/>
</dbReference>
<dbReference type="Pfam" id="PF20703">
    <property type="entry name" value="nSTAND1"/>
    <property type="match status" value="1"/>
</dbReference>
<dbReference type="InterPro" id="IPR036537">
    <property type="entry name" value="Adaptor_Cbl_N_dom_sf"/>
</dbReference>
<name>A0AAD6T3S0_9AGAR</name>
<dbReference type="Gene3D" id="3.40.50.300">
    <property type="entry name" value="P-loop containing nucleotide triphosphate hydrolases"/>
    <property type="match status" value="1"/>
</dbReference>
<dbReference type="PANTHER" id="PTHR47691:SF3">
    <property type="entry name" value="HTH-TYPE TRANSCRIPTIONAL REGULATOR RV0890C-RELATED"/>
    <property type="match status" value="1"/>
</dbReference>